<dbReference type="NCBIfam" id="TIGR02532">
    <property type="entry name" value="IV_pilin_GFxxxE"/>
    <property type="match status" value="1"/>
</dbReference>
<name>A0A0G0U993_9BACT</name>
<reference evidence="2 3" key="1">
    <citation type="journal article" date="2015" name="Nature">
        <title>rRNA introns, odd ribosomes, and small enigmatic genomes across a large radiation of phyla.</title>
        <authorList>
            <person name="Brown C.T."/>
            <person name="Hug L.A."/>
            <person name="Thomas B.C."/>
            <person name="Sharon I."/>
            <person name="Castelle C.J."/>
            <person name="Singh A."/>
            <person name="Wilkins M.J."/>
            <person name="Williams K.H."/>
            <person name="Banfield J.F."/>
        </authorList>
    </citation>
    <scope>NUCLEOTIDE SEQUENCE [LARGE SCALE GENOMIC DNA]</scope>
</reference>
<evidence type="ECO:0000313" key="2">
    <source>
        <dbReference type="EMBL" id="KKR83851.1"/>
    </source>
</evidence>
<dbReference type="InterPro" id="IPR012902">
    <property type="entry name" value="N_methyl_site"/>
</dbReference>
<protein>
    <recommendedName>
        <fullName evidence="4">Type II secretion system protein G</fullName>
    </recommendedName>
</protein>
<dbReference type="EMBL" id="LCAB01000001">
    <property type="protein sequence ID" value="KKR83851.1"/>
    <property type="molecule type" value="Genomic_DNA"/>
</dbReference>
<dbReference type="Pfam" id="PF07963">
    <property type="entry name" value="N_methyl"/>
    <property type="match status" value="1"/>
</dbReference>
<dbReference type="Gene3D" id="3.30.700.10">
    <property type="entry name" value="Glycoprotein, Type 4 Pilin"/>
    <property type="match status" value="1"/>
</dbReference>
<keyword evidence="1" id="KW-0812">Transmembrane</keyword>
<dbReference type="AlphaFoldDB" id="A0A0G0U993"/>
<dbReference type="Proteomes" id="UP000034601">
    <property type="component" value="Unassembled WGS sequence"/>
</dbReference>
<proteinExistence type="predicted"/>
<evidence type="ECO:0008006" key="4">
    <source>
        <dbReference type="Google" id="ProtNLM"/>
    </source>
</evidence>
<dbReference type="SUPFAM" id="SSF54523">
    <property type="entry name" value="Pili subunits"/>
    <property type="match status" value="1"/>
</dbReference>
<accession>A0A0G0U993</accession>
<gene>
    <name evidence="2" type="ORF">UU29_C0001G0071</name>
</gene>
<keyword evidence="1" id="KW-1133">Transmembrane helix</keyword>
<evidence type="ECO:0000256" key="1">
    <source>
        <dbReference type="SAM" id="Phobius"/>
    </source>
</evidence>
<organism evidence="2 3">
    <name type="scientific">Candidatus Daviesbacteria bacterium GW2011_GWA2_40_9</name>
    <dbReference type="NCBI Taxonomy" id="1618424"/>
    <lineage>
        <taxon>Bacteria</taxon>
        <taxon>Candidatus Daviesiibacteriota</taxon>
    </lineage>
</organism>
<sequence length="162" mass="17937">MLDLMPYSRGFTILELLVVISIMILLSVLGLSVYGNAQKNNRDQARLLDLNTISQYLELYRHDQLYYPQNFNPSIDNQLQAPDGRVYSDDIPKDVDANRKYVYSAADCVTVGGQTKCYSYILCAKQEGGMTFTDPLVGSVKCSDLTCGSSPAYTCTMGVSSD</sequence>
<keyword evidence="1" id="KW-0472">Membrane</keyword>
<dbReference type="InterPro" id="IPR045584">
    <property type="entry name" value="Pilin-like"/>
</dbReference>
<comment type="caution">
    <text evidence="2">The sequence shown here is derived from an EMBL/GenBank/DDBJ whole genome shotgun (WGS) entry which is preliminary data.</text>
</comment>
<evidence type="ECO:0000313" key="3">
    <source>
        <dbReference type="Proteomes" id="UP000034601"/>
    </source>
</evidence>
<feature type="transmembrane region" description="Helical" evidence="1">
    <location>
        <begin position="12"/>
        <end position="34"/>
    </location>
</feature>